<sequence length="145" mass="16376">MVYPPESMFDDFVDVRSLVGGTTAATLCRHEIIRASLYGISCAQVLYYFWHYTEDHFLFKTLALWGYATKQFAQNSSWYCTATYNSSLFYDCYPLTQQASNWMPSTGPPDVRVAAESHLSAPVLSPVLFSAFMWPSSGKDSIPTH</sequence>
<dbReference type="Proteomes" id="UP000218811">
    <property type="component" value="Unassembled WGS sequence"/>
</dbReference>
<accession>A0A2H3JCG8</accession>
<organism evidence="1 2">
    <name type="scientific">Wolfiporia cocos (strain MD-104)</name>
    <name type="common">Brown rot fungus</name>
    <dbReference type="NCBI Taxonomy" id="742152"/>
    <lineage>
        <taxon>Eukaryota</taxon>
        <taxon>Fungi</taxon>
        <taxon>Dikarya</taxon>
        <taxon>Basidiomycota</taxon>
        <taxon>Agaricomycotina</taxon>
        <taxon>Agaricomycetes</taxon>
        <taxon>Polyporales</taxon>
        <taxon>Phaeolaceae</taxon>
        <taxon>Wolfiporia</taxon>
    </lineage>
</organism>
<evidence type="ECO:0000313" key="1">
    <source>
        <dbReference type="EMBL" id="PCH35368.1"/>
    </source>
</evidence>
<keyword evidence="2" id="KW-1185">Reference proteome</keyword>
<dbReference type="AlphaFoldDB" id="A0A2H3JCG8"/>
<protein>
    <submittedName>
        <fullName evidence="1">Uncharacterized protein</fullName>
    </submittedName>
</protein>
<gene>
    <name evidence="1" type="ORF">WOLCODRAFT_19939</name>
</gene>
<name>A0A2H3JCG8_WOLCO</name>
<reference evidence="1 2" key="1">
    <citation type="journal article" date="2012" name="Science">
        <title>The Paleozoic origin of enzymatic lignin decomposition reconstructed from 31 fungal genomes.</title>
        <authorList>
            <person name="Floudas D."/>
            <person name="Binder M."/>
            <person name="Riley R."/>
            <person name="Barry K."/>
            <person name="Blanchette R.A."/>
            <person name="Henrissat B."/>
            <person name="Martinez A.T."/>
            <person name="Otillar R."/>
            <person name="Spatafora J.W."/>
            <person name="Yadav J.S."/>
            <person name="Aerts A."/>
            <person name="Benoit I."/>
            <person name="Boyd A."/>
            <person name="Carlson A."/>
            <person name="Copeland A."/>
            <person name="Coutinho P.M."/>
            <person name="de Vries R.P."/>
            <person name="Ferreira P."/>
            <person name="Findley K."/>
            <person name="Foster B."/>
            <person name="Gaskell J."/>
            <person name="Glotzer D."/>
            <person name="Gorecki P."/>
            <person name="Heitman J."/>
            <person name="Hesse C."/>
            <person name="Hori C."/>
            <person name="Igarashi K."/>
            <person name="Jurgens J.A."/>
            <person name="Kallen N."/>
            <person name="Kersten P."/>
            <person name="Kohler A."/>
            <person name="Kuees U."/>
            <person name="Kumar T.K.A."/>
            <person name="Kuo A."/>
            <person name="LaButti K."/>
            <person name="Larrondo L.F."/>
            <person name="Lindquist E."/>
            <person name="Ling A."/>
            <person name="Lombard V."/>
            <person name="Lucas S."/>
            <person name="Lundell T."/>
            <person name="Martin R."/>
            <person name="McLaughlin D.J."/>
            <person name="Morgenstern I."/>
            <person name="Morin E."/>
            <person name="Murat C."/>
            <person name="Nagy L.G."/>
            <person name="Nolan M."/>
            <person name="Ohm R.A."/>
            <person name="Patyshakuliyeva A."/>
            <person name="Rokas A."/>
            <person name="Ruiz-Duenas F.J."/>
            <person name="Sabat G."/>
            <person name="Salamov A."/>
            <person name="Samejima M."/>
            <person name="Schmutz J."/>
            <person name="Slot J.C."/>
            <person name="St John F."/>
            <person name="Stenlid J."/>
            <person name="Sun H."/>
            <person name="Sun S."/>
            <person name="Syed K."/>
            <person name="Tsang A."/>
            <person name="Wiebenga A."/>
            <person name="Young D."/>
            <person name="Pisabarro A."/>
            <person name="Eastwood D.C."/>
            <person name="Martin F."/>
            <person name="Cullen D."/>
            <person name="Grigoriev I.V."/>
            <person name="Hibbett D.S."/>
        </authorList>
    </citation>
    <scope>NUCLEOTIDE SEQUENCE [LARGE SCALE GENOMIC DNA]</scope>
    <source>
        <strain evidence="1 2">MD-104</strain>
    </source>
</reference>
<dbReference type="EMBL" id="KB467843">
    <property type="protein sequence ID" value="PCH35368.1"/>
    <property type="molecule type" value="Genomic_DNA"/>
</dbReference>
<evidence type="ECO:0000313" key="2">
    <source>
        <dbReference type="Proteomes" id="UP000218811"/>
    </source>
</evidence>
<proteinExistence type="predicted"/>